<evidence type="ECO:0000313" key="3">
    <source>
        <dbReference type="EMBL" id="WRO06794.1"/>
    </source>
</evidence>
<dbReference type="Proteomes" id="UP001327986">
    <property type="component" value="Chromosome"/>
</dbReference>
<dbReference type="GeneID" id="3229015"/>
<dbReference type="AlphaFoldDB" id="A0A142VBW6"/>
<organism evidence="1 4">
    <name type="scientific">Dehalococcoides mccartyi</name>
    <dbReference type="NCBI Taxonomy" id="61435"/>
    <lineage>
        <taxon>Bacteria</taxon>
        <taxon>Bacillati</taxon>
        <taxon>Chloroflexota</taxon>
        <taxon>Dehalococcoidia</taxon>
        <taxon>Dehalococcoidales</taxon>
        <taxon>Dehalococcoidaceae</taxon>
        <taxon>Dehalococcoides</taxon>
    </lineage>
</organism>
<proteinExistence type="predicted"/>
<reference evidence="1 4" key="1">
    <citation type="submission" date="2015-03" db="EMBL/GenBank/DDBJ databases">
        <title>Genomic characterization of Dehalococcoides mccartyi strain 11a5, an unusal plasmid-containing chloroethene dechlorinator.</title>
        <authorList>
            <person name="Zhao S."/>
            <person name="Ding C."/>
            <person name="He J."/>
        </authorList>
    </citation>
    <scope>NUCLEOTIDE SEQUENCE [LARGE SCALE GENOMIC DNA]</scope>
    <source>
        <strain evidence="1 4">11a5</strain>
    </source>
</reference>
<name>A0A142VBW6_9CHLR</name>
<protein>
    <submittedName>
        <fullName evidence="1">Uncharacterized protein</fullName>
    </submittedName>
</protein>
<accession>A0A142VBW6</accession>
<dbReference type="RefSeq" id="WP_010935888.1">
    <property type="nucleotide sequence ID" value="NZ_AP017649.1"/>
</dbReference>
<dbReference type="Proteomes" id="UP000218257">
    <property type="component" value="Chromosome"/>
</dbReference>
<dbReference type="EMBL" id="AP017649">
    <property type="protein sequence ID" value="BAZ97539.1"/>
    <property type="molecule type" value="Genomic_DNA"/>
</dbReference>
<dbReference type="PATRIC" id="fig|61435.8.peg.1336"/>
<evidence type="ECO:0000313" key="5">
    <source>
        <dbReference type="Proteomes" id="UP000218257"/>
    </source>
</evidence>
<dbReference type="Proteomes" id="UP000076394">
    <property type="component" value="Chromosome"/>
</dbReference>
<sequence>MPRDKNEGKILEQVKVDHHKIAIAKAFILGIPRNNEYNPEDICKQFLQQQHAEQPGEVIIHPSFTETDVLVKEVAESLSFTLAFHEALNALIYSGIVMPTSSYRTEGFHQAWTTVYQRGGGHSGGWSFDEYRYTFPNRFIFSVSSRTNDDFALMDADLYLLEAGVAGADEEIIEAIKDSIACFKGNLYRPAVVMLGKAMEGAWLELGVSIMQYMVKLGSKSEEDVARFKASDKPITIMSKISKIVEMYNRKELKTVRDKTGISNGALNSIMVWSDILRDSRNAIHFSVKPTLPNTYEKVAILLIAASKYFKSMYCIKKATDEEVI</sequence>
<evidence type="ECO:0000313" key="4">
    <source>
        <dbReference type="Proteomes" id="UP000076394"/>
    </source>
</evidence>
<evidence type="ECO:0000313" key="2">
    <source>
        <dbReference type="EMBL" id="BAZ97539.1"/>
    </source>
</evidence>
<evidence type="ECO:0000313" key="1">
    <source>
        <dbReference type="EMBL" id="AMU87169.1"/>
    </source>
</evidence>
<gene>
    <name evidence="2" type="ORF">DEHALATV1_0911</name>
    <name evidence="1" type="ORF">Dm11a5_1343</name>
    <name evidence="3" type="ORF">VLL09_05245</name>
</gene>
<dbReference type="EMBL" id="CP011127">
    <property type="protein sequence ID" value="AMU87169.1"/>
    <property type="molecule type" value="Genomic_DNA"/>
</dbReference>
<dbReference type="OrthoDB" id="7058435at2"/>
<reference evidence="2 5" key="2">
    <citation type="journal article" date="2017" name="Sci. Rep.">
        <title>Isolation and genomic characterization of a Dehalococcoides strain suggests genomic rearrangement during culture.</title>
        <authorList>
            <person name="Yohda M."/>
            <person name="Ikegami K."/>
            <person name="Aita Y."/>
            <person name="Kitajima M."/>
            <person name="Takechi A."/>
            <person name="Iwamoto M."/>
            <person name="Fukuda T."/>
            <person name="Tamura N."/>
            <person name="Shibasaki J."/>
            <person name="Koike S."/>
            <person name="Komatsu D."/>
            <person name="Miyagi S."/>
            <person name="Nishimura M."/>
            <person name="Uchino Y."/>
            <person name="Shiroma A."/>
            <person name="Shimoji M."/>
            <person name="Tamotsu H."/>
            <person name="Ashimine N."/>
            <person name="Shinzato M."/>
            <person name="Ohki S."/>
            <person name="Nakano K."/>
            <person name="Teruya K."/>
            <person name="Satou K."/>
            <person name="Hirano T."/>
            <person name="Yagi O."/>
        </authorList>
    </citation>
    <scope>NUCLEOTIDE SEQUENCE [LARGE SCALE GENOMIC DNA]</scope>
    <source>
        <strain evidence="2 5">UCH-ATV1</strain>
    </source>
</reference>
<dbReference type="EMBL" id="CP141531">
    <property type="protein sequence ID" value="WRO06794.1"/>
    <property type="molecule type" value="Genomic_DNA"/>
</dbReference>
<reference evidence="3" key="3">
    <citation type="submission" date="2023-12" db="EMBL/GenBank/DDBJ databases">
        <title>Isolation of organohalide respiring bacteria Dehalococcoides mccartyi strain GPTCE1 in groundwater collected near a chemical plant in Suzhou, China.</title>
        <authorList>
            <person name="Liu G."/>
        </authorList>
    </citation>
    <scope>NUCLEOTIDE SEQUENCE</scope>
    <source>
        <strain evidence="3">GPTCE1</strain>
    </source>
</reference>